<feature type="region of interest" description="Disordered" evidence="1">
    <location>
        <begin position="45"/>
        <end position="65"/>
    </location>
</feature>
<name>A0ABD3QCZ9_9STRA</name>
<evidence type="ECO:0000313" key="3">
    <source>
        <dbReference type="Proteomes" id="UP001516023"/>
    </source>
</evidence>
<sequence length="65" mass="6820">MTTSTSSTSSFWNVGWTMADGPADRGGGGGRRVCGLPLPLDVLRSSRDRKSPMGSDEGCAGLLRF</sequence>
<dbReference type="Proteomes" id="UP001516023">
    <property type="component" value="Unassembled WGS sequence"/>
</dbReference>
<dbReference type="AlphaFoldDB" id="A0ABD3QCZ9"/>
<evidence type="ECO:0000256" key="1">
    <source>
        <dbReference type="SAM" id="MobiDB-lite"/>
    </source>
</evidence>
<keyword evidence="3" id="KW-1185">Reference proteome</keyword>
<dbReference type="EMBL" id="JABMIG020000047">
    <property type="protein sequence ID" value="KAL3798263.1"/>
    <property type="molecule type" value="Genomic_DNA"/>
</dbReference>
<gene>
    <name evidence="2" type="ORF">HJC23_000177</name>
</gene>
<accession>A0ABD3QCZ9</accession>
<reference evidence="2 3" key="1">
    <citation type="journal article" date="2020" name="G3 (Bethesda)">
        <title>Improved Reference Genome for Cyclotella cryptica CCMP332, a Model for Cell Wall Morphogenesis, Salinity Adaptation, and Lipid Production in Diatoms (Bacillariophyta).</title>
        <authorList>
            <person name="Roberts W.R."/>
            <person name="Downey K.M."/>
            <person name="Ruck E.C."/>
            <person name="Traller J.C."/>
            <person name="Alverson A.J."/>
        </authorList>
    </citation>
    <scope>NUCLEOTIDE SEQUENCE [LARGE SCALE GENOMIC DNA]</scope>
    <source>
        <strain evidence="2 3">CCMP332</strain>
    </source>
</reference>
<protein>
    <submittedName>
        <fullName evidence="2">Uncharacterized protein</fullName>
    </submittedName>
</protein>
<evidence type="ECO:0000313" key="2">
    <source>
        <dbReference type="EMBL" id="KAL3798263.1"/>
    </source>
</evidence>
<comment type="caution">
    <text evidence="2">The sequence shown here is derived from an EMBL/GenBank/DDBJ whole genome shotgun (WGS) entry which is preliminary data.</text>
</comment>
<organism evidence="2 3">
    <name type="scientific">Cyclotella cryptica</name>
    <dbReference type="NCBI Taxonomy" id="29204"/>
    <lineage>
        <taxon>Eukaryota</taxon>
        <taxon>Sar</taxon>
        <taxon>Stramenopiles</taxon>
        <taxon>Ochrophyta</taxon>
        <taxon>Bacillariophyta</taxon>
        <taxon>Coscinodiscophyceae</taxon>
        <taxon>Thalassiosirophycidae</taxon>
        <taxon>Stephanodiscales</taxon>
        <taxon>Stephanodiscaceae</taxon>
        <taxon>Cyclotella</taxon>
    </lineage>
</organism>
<proteinExistence type="predicted"/>